<reference evidence="4" key="1">
    <citation type="submission" date="2016-10" db="EMBL/GenBank/DDBJ databases">
        <authorList>
            <person name="Varghese N."/>
            <person name="Submissions S."/>
        </authorList>
    </citation>
    <scope>NUCLEOTIDE SEQUENCE [LARGE SCALE GENOMIC DNA]</scope>
    <source>
        <strain evidence="4">CGMCC 1.10370</strain>
    </source>
</reference>
<dbReference type="InterPro" id="IPR037066">
    <property type="entry name" value="Plug_dom_sf"/>
</dbReference>
<dbReference type="OrthoDB" id="9768177at2"/>
<keyword evidence="4" id="KW-1185">Reference proteome</keyword>
<sequence>MRFIQLKIMLCFAVFTLLPAKILAQNNQKIVLTGIITGVEGKPIENATLSSTQDNVSITTDAAGSYYITVTPDADLQVQAEGYQSLSIKASVGIEDISLKSITVDQVQIAFKKEDAQNLMGGISYINVPEIISKNYTTYSLDGAQALVGGFNGSLWGMGGYLVLVDGVPREASSVLSTEIEQITFLKGASAATLYGSRAAKGVVYITTKKGKIQKQQITSRLDNGVFIPKSLPKYLGSAEYMQYYNQARANDGLDPLYTDETIYNFASGKNPYRYPNVNYYAPEYVKKFYFNYDANVEITGGNKVARYFTNVNFMSQQDPLQEFGEAANNNMNRFNIRGNVDLSINDRISATIGANAIYSNTRGVNTNYWQNAATLRPHLFSPLLPISMIEPGDAATLALANSSNYIIDNQYLLGGTQLNPTNPFATIYAGGYNTFTSRQFQFNTGVDVKLGDLLDGLSFHTNFAVDYATSYNQSYNNVYATYEANWNTYAGFDQIGSLTKYGKDAKSGVQNISNSAFAQTVAFSGQFDYVKKINEQHNFSAMLIASGFQQSQSAVYHKTSNANLGLNLAYNFDQKYFAEFNGAFVHSAKFAEGNREAFSPTMSLGWKLSNEDFIKNIKSIDNLKVTASAGILNTDLDVNNYYLYQSIYTQTDGAWFSWRDGALNRSTDSRRGENLNLTFAKRKEITFGLEGSFFNRLITLNTNFFINKLEGNIIQAASLYPNYYTTGWPNTSFIPYINYNDDKRTGLDFDLRFNKKAGAVDLTLGFTGTYLNTEASKRAELYEDSYQNRQGKPLDALWGLKSDGFFRDAADIQNSPSQTFGQVKPGDIKYKDQNGDGIIDMKDEVYLGKAGWNGAPLTFGINFTAKWNNFTFFAIVTGQTGAYGMKNNSYYWIDGEDKYSINVRNSWTEETKDTATFPRLTSLNSDNNYRSSDFWIYSTNRIDLSKVQITYDFPKKALNQTFFNGLSVYALGADLLTLAKEREYMELNIGSAPQNRYFNLGLKALF</sequence>
<feature type="domain" description="TonB-dependent receptor plug" evidence="2">
    <location>
        <begin position="112"/>
        <end position="203"/>
    </location>
</feature>
<proteinExistence type="predicted"/>
<evidence type="ECO:0000313" key="4">
    <source>
        <dbReference type="Proteomes" id="UP000199672"/>
    </source>
</evidence>
<dbReference type="NCBIfam" id="TIGR04057">
    <property type="entry name" value="SusC_RagA_signa"/>
    <property type="match status" value="1"/>
</dbReference>
<keyword evidence="1" id="KW-0732">Signal</keyword>
<protein>
    <submittedName>
        <fullName evidence="3">TonB-linked outer membrane protein, SusC/RagA family</fullName>
    </submittedName>
</protein>
<dbReference type="InterPro" id="IPR008969">
    <property type="entry name" value="CarboxyPept-like_regulatory"/>
</dbReference>
<name>A0A1I1UCH7_9FLAO</name>
<dbReference type="RefSeq" id="WP_091496304.1">
    <property type="nucleotide sequence ID" value="NZ_FOMH01000010.1"/>
</dbReference>
<evidence type="ECO:0000259" key="2">
    <source>
        <dbReference type="Pfam" id="PF07715"/>
    </source>
</evidence>
<feature type="chain" id="PRO_5011664042" evidence="1">
    <location>
        <begin position="25"/>
        <end position="1007"/>
    </location>
</feature>
<dbReference type="InterPro" id="IPR012910">
    <property type="entry name" value="Plug_dom"/>
</dbReference>
<dbReference type="EMBL" id="FOMH01000010">
    <property type="protein sequence ID" value="SFD67288.1"/>
    <property type="molecule type" value="Genomic_DNA"/>
</dbReference>
<evidence type="ECO:0000313" key="3">
    <source>
        <dbReference type="EMBL" id="SFD67288.1"/>
    </source>
</evidence>
<evidence type="ECO:0000256" key="1">
    <source>
        <dbReference type="SAM" id="SignalP"/>
    </source>
</evidence>
<organism evidence="3 4">
    <name type="scientific">Flavobacterium phragmitis</name>
    <dbReference type="NCBI Taxonomy" id="739143"/>
    <lineage>
        <taxon>Bacteria</taxon>
        <taxon>Pseudomonadati</taxon>
        <taxon>Bacteroidota</taxon>
        <taxon>Flavobacteriia</taxon>
        <taxon>Flavobacteriales</taxon>
        <taxon>Flavobacteriaceae</taxon>
        <taxon>Flavobacterium</taxon>
    </lineage>
</organism>
<dbReference type="Gene3D" id="2.170.130.10">
    <property type="entry name" value="TonB-dependent receptor, plug domain"/>
    <property type="match status" value="1"/>
</dbReference>
<dbReference type="SUPFAM" id="SSF49464">
    <property type="entry name" value="Carboxypeptidase regulatory domain-like"/>
    <property type="match status" value="1"/>
</dbReference>
<dbReference type="SUPFAM" id="SSF56935">
    <property type="entry name" value="Porins"/>
    <property type="match status" value="1"/>
</dbReference>
<dbReference type="AlphaFoldDB" id="A0A1I1UCH7"/>
<dbReference type="InterPro" id="IPR023997">
    <property type="entry name" value="TonB-dep_OMP_SusC/RagA_CS"/>
</dbReference>
<dbReference type="Pfam" id="PF07715">
    <property type="entry name" value="Plug"/>
    <property type="match status" value="1"/>
</dbReference>
<accession>A0A1I1UCH7</accession>
<dbReference type="Gene3D" id="2.60.40.1120">
    <property type="entry name" value="Carboxypeptidase-like, regulatory domain"/>
    <property type="match status" value="1"/>
</dbReference>
<dbReference type="Proteomes" id="UP000199672">
    <property type="component" value="Unassembled WGS sequence"/>
</dbReference>
<feature type="signal peptide" evidence="1">
    <location>
        <begin position="1"/>
        <end position="24"/>
    </location>
</feature>
<gene>
    <name evidence="3" type="ORF">SAMN05216297_110259</name>
</gene>
<dbReference type="STRING" id="739143.SAMN05216297_110259"/>
<dbReference type="NCBIfam" id="TIGR04056">
    <property type="entry name" value="OMP_RagA_SusC"/>
    <property type="match status" value="1"/>
</dbReference>
<dbReference type="InterPro" id="IPR023996">
    <property type="entry name" value="TonB-dep_OMP_SusC/RagA"/>
</dbReference>